<evidence type="ECO:0000259" key="6">
    <source>
        <dbReference type="Pfam" id="PF02737"/>
    </source>
</evidence>
<evidence type="ECO:0000256" key="2">
    <source>
        <dbReference type="ARBA" id="ARBA00009463"/>
    </source>
</evidence>
<sequence length="279" mass="30628">MAKMAVLGAGVMGTSIAYRFSLSGWEVLVVEPNPSQRERSKESVISLAADGIRQSKVTEPQGVRSVNNVEYLETLSQLPQAIDLIVECVPEDTDLKFKVLKEAEALDPKVLTTSSASISVNLLAKYLDHPERFLGLHFLDPNLESKVVEVVRGGLTSETTLKAVLSYITSIGIESSTILDSPGFASSRLEIALALEAMRMVEESVSTPQDIDRLITHAFGHVVGPLMQSDMLGLDVRLETAIRLQESLGERFRPPQLLIDMVQQGRLGKKCGEGFYRWS</sequence>
<proteinExistence type="inferred from homology"/>
<dbReference type="Pfam" id="PF02737">
    <property type="entry name" value="3HCDH_N"/>
    <property type="match status" value="1"/>
</dbReference>
<keyword evidence="3" id="KW-0560">Oxidoreductase</keyword>
<dbReference type="Pfam" id="PF00725">
    <property type="entry name" value="3HCDH"/>
    <property type="match status" value="1"/>
</dbReference>
<feature type="site" description="Important for catalytic activity" evidence="4">
    <location>
        <position position="137"/>
    </location>
</feature>
<dbReference type="EMBL" id="FQUL01000037">
    <property type="protein sequence ID" value="SHE91204.1"/>
    <property type="molecule type" value="Genomic_DNA"/>
</dbReference>
<dbReference type="Gene3D" id="1.10.1040.10">
    <property type="entry name" value="N-(1-d-carboxylethyl)-l-norvaline Dehydrogenase, domain 2"/>
    <property type="match status" value="1"/>
</dbReference>
<evidence type="ECO:0000259" key="5">
    <source>
        <dbReference type="Pfam" id="PF00725"/>
    </source>
</evidence>
<dbReference type="GO" id="GO:0006631">
    <property type="term" value="P:fatty acid metabolic process"/>
    <property type="evidence" value="ECO:0007669"/>
    <property type="project" value="InterPro"/>
</dbReference>
<dbReference type="STRING" id="1121881.SAMN02745225_01974"/>
<dbReference type="Proteomes" id="UP000184295">
    <property type="component" value="Unassembled WGS sequence"/>
</dbReference>
<gene>
    <name evidence="7" type="ORF">SAMN02745225_01974</name>
</gene>
<keyword evidence="8" id="KW-1185">Reference proteome</keyword>
<dbReference type="InterPro" id="IPR036291">
    <property type="entry name" value="NAD(P)-bd_dom_sf"/>
</dbReference>
<comment type="similarity">
    <text evidence="2">Belongs to the 3-hydroxyacyl-CoA dehydrogenase family.</text>
</comment>
<dbReference type="PANTHER" id="PTHR48075">
    <property type="entry name" value="3-HYDROXYACYL-COA DEHYDROGENASE FAMILY PROTEIN"/>
    <property type="match status" value="1"/>
</dbReference>
<comment type="pathway">
    <text evidence="1">Lipid metabolism; butanoate metabolism.</text>
</comment>
<dbReference type="InterPro" id="IPR006108">
    <property type="entry name" value="3HC_DH_C"/>
</dbReference>
<evidence type="ECO:0000256" key="3">
    <source>
        <dbReference type="ARBA" id="ARBA00023002"/>
    </source>
</evidence>
<organism evidence="7 8">
    <name type="scientific">Ferrithrix thermotolerans DSM 19514</name>
    <dbReference type="NCBI Taxonomy" id="1121881"/>
    <lineage>
        <taxon>Bacteria</taxon>
        <taxon>Bacillati</taxon>
        <taxon>Actinomycetota</taxon>
        <taxon>Acidimicrobiia</taxon>
        <taxon>Acidimicrobiales</taxon>
        <taxon>Acidimicrobiaceae</taxon>
        <taxon>Ferrithrix</taxon>
    </lineage>
</organism>
<name>A0A1M4XCE1_9ACTN</name>
<reference evidence="8" key="1">
    <citation type="submission" date="2016-11" db="EMBL/GenBank/DDBJ databases">
        <authorList>
            <person name="Varghese N."/>
            <person name="Submissions S."/>
        </authorList>
    </citation>
    <scope>NUCLEOTIDE SEQUENCE [LARGE SCALE GENOMIC DNA]</scope>
    <source>
        <strain evidence="8">DSM 19514</strain>
    </source>
</reference>
<dbReference type="GO" id="GO:0070403">
    <property type="term" value="F:NAD+ binding"/>
    <property type="evidence" value="ECO:0007669"/>
    <property type="project" value="InterPro"/>
</dbReference>
<dbReference type="Gene3D" id="3.40.50.720">
    <property type="entry name" value="NAD(P)-binding Rossmann-like Domain"/>
    <property type="match status" value="1"/>
</dbReference>
<dbReference type="InterPro" id="IPR006176">
    <property type="entry name" value="3-OHacyl-CoA_DH_NAD-bd"/>
</dbReference>
<evidence type="ECO:0000256" key="4">
    <source>
        <dbReference type="PIRSR" id="PIRSR000105-1"/>
    </source>
</evidence>
<dbReference type="PANTHER" id="PTHR48075:SF5">
    <property type="entry name" value="3-HYDROXYBUTYRYL-COA DEHYDROGENASE"/>
    <property type="match status" value="1"/>
</dbReference>
<feature type="domain" description="3-hydroxyacyl-CoA dehydrogenase C-terminal" evidence="5">
    <location>
        <begin position="183"/>
        <end position="278"/>
    </location>
</feature>
<dbReference type="InterPro" id="IPR013328">
    <property type="entry name" value="6PGD_dom2"/>
</dbReference>
<feature type="domain" description="3-hydroxyacyl-CoA dehydrogenase NAD binding" evidence="6">
    <location>
        <begin position="3"/>
        <end position="172"/>
    </location>
</feature>
<dbReference type="GO" id="GO:0016616">
    <property type="term" value="F:oxidoreductase activity, acting on the CH-OH group of donors, NAD or NADP as acceptor"/>
    <property type="evidence" value="ECO:0007669"/>
    <property type="project" value="InterPro"/>
</dbReference>
<accession>A0A1M4XCE1</accession>
<dbReference type="InterPro" id="IPR008927">
    <property type="entry name" value="6-PGluconate_DH-like_C_sf"/>
</dbReference>
<dbReference type="PIRSF" id="PIRSF000105">
    <property type="entry name" value="HCDH"/>
    <property type="match status" value="1"/>
</dbReference>
<protein>
    <submittedName>
        <fullName evidence="7">3-hydroxybutyryl-CoA dehydrogenase</fullName>
    </submittedName>
</protein>
<dbReference type="RefSeq" id="WP_072791936.1">
    <property type="nucleotide sequence ID" value="NZ_FQUL01000037.1"/>
</dbReference>
<evidence type="ECO:0000256" key="1">
    <source>
        <dbReference type="ARBA" id="ARBA00005086"/>
    </source>
</evidence>
<evidence type="ECO:0000313" key="7">
    <source>
        <dbReference type="EMBL" id="SHE91204.1"/>
    </source>
</evidence>
<dbReference type="SUPFAM" id="SSF51735">
    <property type="entry name" value="NAD(P)-binding Rossmann-fold domains"/>
    <property type="match status" value="1"/>
</dbReference>
<dbReference type="OrthoDB" id="9771883at2"/>
<dbReference type="AlphaFoldDB" id="A0A1M4XCE1"/>
<dbReference type="InterPro" id="IPR022694">
    <property type="entry name" value="3-OHacyl-CoA_DH"/>
</dbReference>
<dbReference type="SUPFAM" id="SSF48179">
    <property type="entry name" value="6-phosphogluconate dehydrogenase C-terminal domain-like"/>
    <property type="match status" value="1"/>
</dbReference>
<evidence type="ECO:0000313" key="8">
    <source>
        <dbReference type="Proteomes" id="UP000184295"/>
    </source>
</evidence>